<dbReference type="PANTHER" id="PTHR35146:SF1">
    <property type="entry name" value="UPF0178 PROTEIN YAII"/>
    <property type="match status" value="1"/>
</dbReference>
<comment type="similarity">
    <text evidence="1">Belongs to the UPF0178 family.</text>
</comment>
<keyword evidence="3" id="KW-1185">Reference proteome</keyword>
<reference evidence="2 3" key="1">
    <citation type="journal article" date="2019" name="Int. J. Syst. Evol. Microbiol.">
        <title>The Global Catalogue of Microorganisms (GCM) 10K type strain sequencing project: providing services to taxonomists for standard genome sequencing and annotation.</title>
        <authorList>
            <consortium name="The Broad Institute Genomics Platform"/>
            <consortium name="The Broad Institute Genome Sequencing Center for Infectious Disease"/>
            <person name="Wu L."/>
            <person name="Ma J."/>
        </authorList>
    </citation>
    <scope>NUCLEOTIDE SEQUENCE [LARGE SCALE GENOMIC DNA]</scope>
    <source>
        <strain evidence="2 3">JCM 12662</strain>
    </source>
</reference>
<dbReference type="PANTHER" id="PTHR35146">
    <property type="entry name" value="UPF0178 PROTEIN YAII"/>
    <property type="match status" value="1"/>
</dbReference>
<proteinExistence type="inferred from homology"/>
<dbReference type="EMBL" id="BAAACW010000056">
    <property type="protein sequence ID" value="GAA0358705.1"/>
    <property type="molecule type" value="Genomic_DNA"/>
</dbReference>
<dbReference type="InterPro" id="IPR003791">
    <property type="entry name" value="UPF0178"/>
</dbReference>
<dbReference type="Pfam" id="PF02639">
    <property type="entry name" value="DUF188"/>
    <property type="match status" value="1"/>
</dbReference>
<evidence type="ECO:0000313" key="3">
    <source>
        <dbReference type="Proteomes" id="UP001501166"/>
    </source>
</evidence>
<dbReference type="RefSeq" id="WP_343754441.1">
    <property type="nucleotide sequence ID" value="NZ_BAAACW010000056.1"/>
</dbReference>
<protein>
    <submittedName>
        <fullName evidence="2">YaiI/YqxD family protein</fullName>
    </submittedName>
</protein>
<evidence type="ECO:0000313" key="2">
    <source>
        <dbReference type="EMBL" id="GAA0358705.1"/>
    </source>
</evidence>
<gene>
    <name evidence="2" type="ORF">GCM10008932_09260</name>
</gene>
<evidence type="ECO:0000256" key="1">
    <source>
        <dbReference type="ARBA" id="ARBA00008522"/>
    </source>
</evidence>
<dbReference type="Proteomes" id="UP001501166">
    <property type="component" value="Unassembled WGS sequence"/>
</dbReference>
<comment type="caution">
    <text evidence="2">The sequence shown here is derived from an EMBL/GenBank/DDBJ whole genome shotgun (WGS) entry which is preliminary data.</text>
</comment>
<sequence length="158" mass="18049">MKLIVDADASPKKEEIIHAAQNYGLEVILVSSISHYSVKELPEGVSRVWVDTGIDLADFKIMQLASARDIVFTNDYGLASMLLPKKCRIIHHEGYEYTESLMQQLIDSRHLSAKQRRTSKRSRVKSMDPFAGETRIPFEELLEQVITEQLEKRNEASE</sequence>
<accession>A0ABN0X9K1</accession>
<name>A0ABN0X9K1_9LACT</name>
<organism evidence="2 3">
    <name type="scientific">Alkalibacterium iburiense</name>
    <dbReference type="NCBI Taxonomy" id="290589"/>
    <lineage>
        <taxon>Bacteria</taxon>
        <taxon>Bacillati</taxon>
        <taxon>Bacillota</taxon>
        <taxon>Bacilli</taxon>
        <taxon>Lactobacillales</taxon>
        <taxon>Carnobacteriaceae</taxon>
        <taxon>Alkalibacterium</taxon>
    </lineage>
</organism>